<dbReference type="OrthoDB" id="9759664at2"/>
<evidence type="ECO:0000259" key="2">
    <source>
        <dbReference type="Pfam" id="PF17831"/>
    </source>
</evidence>
<gene>
    <name evidence="3" type="ORF">E0W60_19650</name>
</gene>
<organism evidence="3 4">
    <name type="scientific">Cupriavidus oxalaticus</name>
    <dbReference type="NCBI Taxonomy" id="96344"/>
    <lineage>
        <taxon>Bacteria</taxon>
        <taxon>Pseudomonadati</taxon>
        <taxon>Pseudomonadota</taxon>
        <taxon>Betaproteobacteria</taxon>
        <taxon>Burkholderiales</taxon>
        <taxon>Burkholderiaceae</taxon>
        <taxon>Cupriavidus</taxon>
    </lineage>
</organism>
<reference evidence="3 4" key="1">
    <citation type="submission" date="2019-03" db="EMBL/GenBank/DDBJ databases">
        <title>Efficiently degradation of phenoxyalkanoic acid herbicides by Cupriavidus oxalaticus strain X32.</title>
        <authorList>
            <person name="Sheng X."/>
        </authorList>
    </citation>
    <scope>NUCLEOTIDE SEQUENCE [LARGE SCALE GENOMIC DNA]</scope>
    <source>
        <strain evidence="3 4">X32</strain>
    </source>
</reference>
<name>A0A4P7LG31_9BURK</name>
<evidence type="ECO:0000256" key="1">
    <source>
        <dbReference type="SAM" id="MobiDB-lite"/>
    </source>
</evidence>
<sequence>MEGGADSSVPAAGRQPRSRLNGRDDNCISYDPTFAYELAVIIQDGLRRMMQEQEDVYYLTVMNDRGSTVPQQGRRLRHLAAARGAGLPRRR</sequence>
<dbReference type="InterPro" id="IPR041621">
    <property type="entry name" value="PDH_E1_M"/>
</dbReference>
<dbReference type="KEGG" id="cox:E0W60_19650"/>
<feature type="region of interest" description="Disordered" evidence="1">
    <location>
        <begin position="1"/>
        <end position="25"/>
    </location>
</feature>
<dbReference type="Proteomes" id="UP000295294">
    <property type="component" value="Chromosome 2"/>
</dbReference>
<accession>A0A4P7LG31</accession>
<dbReference type="SUPFAM" id="SSF52518">
    <property type="entry name" value="Thiamin diphosphate-binding fold (THDP-binding)"/>
    <property type="match status" value="1"/>
</dbReference>
<dbReference type="InterPro" id="IPR029061">
    <property type="entry name" value="THDP-binding"/>
</dbReference>
<dbReference type="Gene3D" id="3.40.50.970">
    <property type="match status" value="1"/>
</dbReference>
<dbReference type="Pfam" id="PF17831">
    <property type="entry name" value="PDH_E1_M"/>
    <property type="match status" value="1"/>
</dbReference>
<proteinExistence type="predicted"/>
<dbReference type="EMBL" id="CP038635">
    <property type="protein sequence ID" value="QBY53309.1"/>
    <property type="molecule type" value="Genomic_DNA"/>
</dbReference>
<evidence type="ECO:0000313" key="3">
    <source>
        <dbReference type="EMBL" id="QBY53309.1"/>
    </source>
</evidence>
<dbReference type="AlphaFoldDB" id="A0A4P7LG31"/>
<protein>
    <recommendedName>
        <fullName evidence="2">Pyruvate dehydrogenase E1 component middle domain-containing protein</fullName>
    </recommendedName>
</protein>
<feature type="domain" description="Pyruvate dehydrogenase E1 component middle" evidence="2">
    <location>
        <begin position="25"/>
        <end position="64"/>
    </location>
</feature>
<evidence type="ECO:0000313" key="4">
    <source>
        <dbReference type="Proteomes" id="UP000295294"/>
    </source>
</evidence>